<feature type="domain" description="Nucleoside transporter/FeoB GTPase Gate" evidence="2">
    <location>
        <begin position="274"/>
        <end position="378"/>
    </location>
</feature>
<dbReference type="Proteomes" id="UP001161422">
    <property type="component" value="Unassembled WGS sequence"/>
</dbReference>
<proteinExistence type="predicted"/>
<evidence type="ECO:0000256" key="1">
    <source>
        <dbReference type="SAM" id="Phobius"/>
    </source>
</evidence>
<comment type="caution">
    <text evidence="3">The sequence shown here is derived from an EMBL/GenBank/DDBJ whole genome shotgun (WGS) entry which is preliminary data.</text>
</comment>
<dbReference type="InterPro" id="IPR052549">
    <property type="entry name" value="SpmB"/>
</dbReference>
<organism evidence="3 4">
    <name type="scientific">Paraferrimonas sedimenticola</name>
    <dbReference type="NCBI Taxonomy" id="375674"/>
    <lineage>
        <taxon>Bacteria</taxon>
        <taxon>Pseudomonadati</taxon>
        <taxon>Pseudomonadota</taxon>
        <taxon>Gammaproteobacteria</taxon>
        <taxon>Alteromonadales</taxon>
        <taxon>Ferrimonadaceae</taxon>
        <taxon>Paraferrimonas</taxon>
    </lineage>
</organism>
<evidence type="ECO:0000313" key="4">
    <source>
        <dbReference type="Proteomes" id="UP001161422"/>
    </source>
</evidence>
<protein>
    <submittedName>
        <fullName evidence="3">Membrane protein</fullName>
    </submittedName>
</protein>
<dbReference type="AlphaFoldDB" id="A0AA37W2H2"/>
<sequence>MLNRIWFGLFAIAAISIVIQLGLGNTQVVPDVVAACFSMAKLSAEIALGLVGVLTLWLGLMRLGEASGMVALLARVLEPLLSRLMPEVPKGHKAYGSITMNLTANALGLDNAATPLGLKAMQDLQSLNPSPSSASNAQILFLVLNTSAVTILPVTIFLYRAQQGAEDPAAVFLPILLSTFCSTLVGLACVAWVQRLNLMQAVIMGYLAFGVATMAAFVMYLATLTVDELNHFSALTGNGLLLSLVFAFVLVAGARKLPIYDLFLEGAKQGFDQAIKLIPYLVAMLLAIGVFRASGALDGLLSALVWVLNPTGWDLRFIDALPTGLMKPFSGSGARALMLETMQHYGVDSFAGRLAAIFQGSTETTFYVLAVYFGAVGIRNGRHAVACGLAADAAGILAAIATAYWFYG</sequence>
<dbReference type="PANTHER" id="PTHR35793:SF2">
    <property type="entry name" value="INNER MEMBRANE PROTEIN YJIG"/>
    <property type="match status" value="1"/>
</dbReference>
<keyword evidence="1" id="KW-0812">Transmembrane</keyword>
<keyword evidence="1" id="KW-1133">Transmembrane helix</keyword>
<dbReference type="InterPro" id="IPR011642">
    <property type="entry name" value="Gate_dom"/>
</dbReference>
<feature type="transmembrane region" description="Helical" evidence="1">
    <location>
        <begin position="350"/>
        <end position="373"/>
    </location>
</feature>
<feature type="transmembrane region" description="Helical" evidence="1">
    <location>
        <begin position="385"/>
        <end position="407"/>
    </location>
</feature>
<dbReference type="EMBL" id="BSNC01000016">
    <property type="protein sequence ID" value="GLP98080.1"/>
    <property type="molecule type" value="Genomic_DNA"/>
</dbReference>
<feature type="transmembrane region" description="Helical" evidence="1">
    <location>
        <begin position="42"/>
        <end position="60"/>
    </location>
</feature>
<reference evidence="3" key="1">
    <citation type="journal article" date="2014" name="Int. J. Syst. Evol. Microbiol.">
        <title>Complete genome sequence of Corynebacterium casei LMG S-19264T (=DSM 44701T), isolated from a smear-ripened cheese.</title>
        <authorList>
            <consortium name="US DOE Joint Genome Institute (JGI-PGF)"/>
            <person name="Walter F."/>
            <person name="Albersmeier A."/>
            <person name="Kalinowski J."/>
            <person name="Ruckert C."/>
        </authorList>
    </citation>
    <scope>NUCLEOTIDE SEQUENCE</scope>
    <source>
        <strain evidence="3">NBRC 101628</strain>
    </source>
</reference>
<keyword evidence="1" id="KW-0472">Membrane</keyword>
<feature type="transmembrane region" description="Helical" evidence="1">
    <location>
        <begin position="205"/>
        <end position="226"/>
    </location>
</feature>
<dbReference type="RefSeq" id="WP_095507195.1">
    <property type="nucleotide sequence ID" value="NZ_BSNC01000016.1"/>
</dbReference>
<dbReference type="Pfam" id="PF07670">
    <property type="entry name" value="Gate"/>
    <property type="match status" value="2"/>
</dbReference>
<dbReference type="GO" id="GO:0005886">
    <property type="term" value="C:plasma membrane"/>
    <property type="evidence" value="ECO:0007669"/>
    <property type="project" value="TreeGrafter"/>
</dbReference>
<evidence type="ECO:0000259" key="2">
    <source>
        <dbReference type="Pfam" id="PF07670"/>
    </source>
</evidence>
<feature type="transmembrane region" description="Helical" evidence="1">
    <location>
        <begin position="274"/>
        <end position="294"/>
    </location>
</feature>
<feature type="transmembrane region" description="Helical" evidence="1">
    <location>
        <begin position="139"/>
        <end position="159"/>
    </location>
</feature>
<keyword evidence="4" id="KW-1185">Reference proteome</keyword>
<evidence type="ECO:0000313" key="3">
    <source>
        <dbReference type="EMBL" id="GLP98080.1"/>
    </source>
</evidence>
<dbReference type="PIRSF" id="PIRSF036542">
    <property type="entry name" value="SpmA_SpmB"/>
    <property type="match status" value="1"/>
</dbReference>
<accession>A0AA37W2H2</accession>
<gene>
    <name evidence="3" type="ORF">GCM10007895_33870</name>
</gene>
<feature type="domain" description="Nucleoside transporter/FeoB GTPase Gate" evidence="2">
    <location>
        <begin position="48"/>
        <end position="157"/>
    </location>
</feature>
<name>A0AA37W2H2_9GAMM</name>
<reference evidence="3" key="2">
    <citation type="submission" date="2023-01" db="EMBL/GenBank/DDBJ databases">
        <title>Draft genome sequence of Paraferrimonas sedimenticola strain NBRC 101628.</title>
        <authorList>
            <person name="Sun Q."/>
            <person name="Mori K."/>
        </authorList>
    </citation>
    <scope>NUCLEOTIDE SEQUENCE</scope>
    <source>
        <strain evidence="3">NBRC 101628</strain>
    </source>
</reference>
<dbReference type="InterPro" id="IPR011415">
    <property type="entry name" value="SpmA_SpmB"/>
</dbReference>
<feature type="transmembrane region" description="Helical" evidence="1">
    <location>
        <begin position="232"/>
        <end position="253"/>
    </location>
</feature>
<dbReference type="PANTHER" id="PTHR35793">
    <property type="entry name" value="INNER MEMBRANE PROTEIN YJIG"/>
    <property type="match status" value="1"/>
</dbReference>
<feature type="transmembrane region" description="Helical" evidence="1">
    <location>
        <begin position="171"/>
        <end position="193"/>
    </location>
</feature>